<keyword evidence="2" id="KW-1003">Cell membrane</keyword>
<keyword evidence="3" id="KW-0812">Transmembrane</keyword>
<evidence type="ECO:0000256" key="2">
    <source>
        <dbReference type="ARBA" id="ARBA00022475"/>
    </source>
</evidence>
<dbReference type="GO" id="GO:0005886">
    <property type="term" value="C:plasma membrane"/>
    <property type="evidence" value="ECO:0007669"/>
    <property type="project" value="UniProtKB-SubCell"/>
</dbReference>
<comment type="subcellular location">
    <subcellularLocation>
        <location evidence="1">Cell membrane</location>
        <topology evidence="1">Multi-pass membrane protein</topology>
    </subcellularLocation>
</comment>
<evidence type="ECO:0000256" key="1">
    <source>
        <dbReference type="ARBA" id="ARBA00004651"/>
    </source>
</evidence>
<evidence type="ECO:0000313" key="7">
    <source>
        <dbReference type="Proteomes" id="UP001151699"/>
    </source>
</evidence>
<organism evidence="6 7">
    <name type="scientific">Pseudolycoriella hygida</name>
    <dbReference type="NCBI Taxonomy" id="35572"/>
    <lineage>
        <taxon>Eukaryota</taxon>
        <taxon>Metazoa</taxon>
        <taxon>Ecdysozoa</taxon>
        <taxon>Arthropoda</taxon>
        <taxon>Hexapoda</taxon>
        <taxon>Insecta</taxon>
        <taxon>Pterygota</taxon>
        <taxon>Neoptera</taxon>
        <taxon>Endopterygota</taxon>
        <taxon>Diptera</taxon>
        <taxon>Nematocera</taxon>
        <taxon>Sciaroidea</taxon>
        <taxon>Sciaridae</taxon>
        <taxon>Pseudolycoriella</taxon>
    </lineage>
</organism>
<sequence>IDLFIQAIEMNPAVVSLKGYADVNRELLSSSVTTIAIYLIVLLQFKLSLIQQQTTNNSLGTLPATTTALPSKP</sequence>
<protein>
    <submittedName>
        <fullName evidence="6">Gustatory and odorant receptor 22</fullName>
    </submittedName>
</protein>
<evidence type="ECO:0000256" key="3">
    <source>
        <dbReference type="ARBA" id="ARBA00022692"/>
    </source>
</evidence>
<evidence type="ECO:0000313" key="6">
    <source>
        <dbReference type="EMBL" id="KAJ6638596.1"/>
    </source>
</evidence>
<dbReference type="OrthoDB" id="8060205at2759"/>
<evidence type="ECO:0000256" key="5">
    <source>
        <dbReference type="ARBA" id="ARBA00023136"/>
    </source>
</evidence>
<keyword evidence="6" id="KW-0675">Receptor</keyword>
<gene>
    <name evidence="6" type="primary">GPRgr22_1</name>
    <name evidence="6" type="ORF">Bhyg_11333</name>
</gene>
<proteinExistence type="predicted"/>
<name>A0A9Q0RZU3_9DIPT</name>
<comment type="caution">
    <text evidence="6">The sequence shown here is derived from an EMBL/GenBank/DDBJ whole genome shotgun (WGS) entry which is preliminary data.</text>
</comment>
<evidence type="ECO:0000256" key="4">
    <source>
        <dbReference type="ARBA" id="ARBA00022989"/>
    </source>
</evidence>
<dbReference type="InterPro" id="IPR013604">
    <property type="entry name" value="7TM_chemorcpt"/>
</dbReference>
<dbReference type="GO" id="GO:0050909">
    <property type="term" value="P:sensory perception of taste"/>
    <property type="evidence" value="ECO:0007669"/>
    <property type="project" value="InterPro"/>
</dbReference>
<feature type="non-terminal residue" evidence="6">
    <location>
        <position position="73"/>
    </location>
</feature>
<dbReference type="Pfam" id="PF08395">
    <property type="entry name" value="7tm_7"/>
    <property type="match status" value="1"/>
</dbReference>
<accession>A0A9Q0RZU3</accession>
<reference evidence="6" key="1">
    <citation type="submission" date="2022-07" db="EMBL/GenBank/DDBJ databases">
        <authorList>
            <person name="Trinca V."/>
            <person name="Uliana J.V.C."/>
            <person name="Torres T.T."/>
            <person name="Ward R.J."/>
            <person name="Monesi N."/>
        </authorList>
    </citation>
    <scope>NUCLEOTIDE SEQUENCE</scope>
    <source>
        <strain evidence="6">HSMRA1968</strain>
        <tissue evidence="6">Whole embryos</tissue>
    </source>
</reference>
<dbReference type="Proteomes" id="UP001151699">
    <property type="component" value="Chromosome X"/>
</dbReference>
<dbReference type="AlphaFoldDB" id="A0A9Q0RZU3"/>
<keyword evidence="4" id="KW-1133">Transmembrane helix</keyword>
<keyword evidence="5" id="KW-0472">Membrane</keyword>
<keyword evidence="7" id="KW-1185">Reference proteome</keyword>
<dbReference type="EMBL" id="WJQU01000003">
    <property type="protein sequence ID" value="KAJ6638596.1"/>
    <property type="molecule type" value="Genomic_DNA"/>
</dbReference>